<dbReference type="Proteomes" id="UP000198480">
    <property type="component" value="Unassembled WGS sequence"/>
</dbReference>
<keyword evidence="3" id="KW-1185">Reference proteome</keyword>
<feature type="signal peptide" evidence="1">
    <location>
        <begin position="1"/>
        <end position="21"/>
    </location>
</feature>
<protein>
    <recommendedName>
        <fullName evidence="4">Outer membrane protein beta-barrel domain-containing protein</fullName>
    </recommendedName>
</protein>
<reference evidence="3" key="1">
    <citation type="submission" date="2017-06" db="EMBL/GenBank/DDBJ databases">
        <authorList>
            <person name="Varghese N."/>
            <person name="Submissions S."/>
        </authorList>
    </citation>
    <scope>NUCLEOTIDE SEQUENCE [LARGE SCALE GENOMIC DNA]</scope>
    <source>
        <strain evidence="3">5C</strain>
    </source>
</reference>
<dbReference type="RefSeq" id="WP_089241126.1">
    <property type="nucleotide sequence ID" value="NZ_FZOK01000010.1"/>
</dbReference>
<accession>A0A239EXF1</accession>
<name>A0A239EXF1_9BACT</name>
<dbReference type="OrthoDB" id="10009766at2"/>
<proteinExistence type="predicted"/>
<evidence type="ECO:0000313" key="3">
    <source>
        <dbReference type="Proteomes" id="UP000198480"/>
    </source>
</evidence>
<gene>
    <name evidence="2" type="ORF">SAMN06295967_110139</name>
</gene>
<sequence>MKKVILLVLTLGLGISLQAQQSSNPYEGMLSFGSGQFFQNGKRLKMAEVIQLTKVNEEANNLARKARTNQIMSGVMAYPGSFAIGWGLGGALAGAPIEWGWVGAGAGLIGAGILFQVAYSKNAQLVTEVYNANMPYASNYRPLQLAFGVQRNGLGLSLNF</sequence>
<evidence type="ECO:0000256" key="1">
    <source>
        <dbReference type="SAM" id="SignalP"/>
    </source>
</evidence>
<feature type="chain" id="PRO_5012895953" description="Outer membrane protein beta-barrel domain-containing protein" evidence="1">
    <location>
        <begin position="22"/>
        <end position="160"/>
    </location>
</feature>
<keyword evidence="1" id="KW-0732">Signal</keyword>
<dbReference type="AlphaFoldDB" id="A0A239EXF1"/>
<evidence type="ECO:0000313" key="2">
    <source>
        <dbReference type="EMBL" id="SNS48504.1"/>
    </source>
</evidence>
<evidence type="ECO:0008006" key="4">
    <source>
        <dbReference type="Google" id="ProtNLM"/>
    </source>
</evidence>
<organism evidence="2 3">
    <name type="scientific">Belliella buryatensis</name>
    <dbReference type="NCBI Taxonomy" id="1500549"/>
    <lineage>
        <taxon>Bacteria</taxon>
        <taxon>Pseudomonadati</taxon>
        <taxon>Bacteroidota</taxon>
        <taxon>Cytophagia</taxon>
        <taxon>Cytophagales</taxon>
        <taxon>Cyclobacteriaceae</taxon>
        <taxon>Belliella</taxon>
    </lineage>
</organism>
<dbReference type="EMBL" id="FZOK01000010">
    <property type="protein sequence ID" value="SNS48504.1"/>
    <property type="molecule type" value="Genomic_DNA"/>
</dbReference>